<dbReference type="EMBL" id="FTNO01000009">
    <property type="protein sequence ID" value="SIR99916.1"/>
    <property type="molecule type" value="Genomic_DNA"/>
</dbReference>
<dbReference type="AlphaFoldDB" id="A0A1N7FI57"/>
<dbReference type="Proteomes" id="UP000186914">
    <property type="component" value="Unassembled WGS sequence"/>
</dbReference>
<reference evidence="2" key="1">
    <citation type="submission" date="2017-01" db="EMBL/GenBank/DDBJ databases">
        <authorList>
            <person name="Varghese N."/>
            <person name="Submissions S."/>
        </authorList>
    </citation>
    <scope>NUCLEOTIDE SEQUENCE [LARGE SCALE GENOMIC DNA]</scope>
    <source>
        <strain evidence="2">CGMCC 1.7737</strain>
    </source>
</reference>
<sequence>MTITAFEHEHDLEEIDGYELEGVLYSPLKCSFLSPSHKETYPVVCKSCDWETTVGELPRDGRAYVQPPQCPACEKRGDLGFVRTKVTDAKPAHYGGGRK</sequence>
<organism evidence="1 2">
    <name type="scientific">Haladaptatus litoreus</name>
    <dbReference type="NCBI Taxonomy" id="553468"/>
    <lineage>
        <taxon>Archaea</taxon>
        <taxon>Methanobacteriati</taxon>
        <taxon>Methanobacteriota</taxon>
        <taxon>Stenosarchaea group</taxon>
        <taxon>Halobacteria</taxon>
        <taxon>Halobacteriales</taxon>
        <taxon>Haladaptataceae</taxon>
        <taxon>Haladaptatus</taxon>
    </lineage>
</organism>
<proteinExistence type="predicted"/>
<name>A0A1N7FI57_9EURY</name>
<gene>
    <name evidence="1" type="ORF">SAMN05421858_5078</name>
</gene>
<evidence type="ECO:0000313" key="1">
    <source>
        <dbReference type="EMBL" id="SIR99916.1"/>
    </source>
</evidence>
<accession>A0A1N7FI57</accession>
<evidence type="ECO:0000313" key="2">
    <source>
        <dbReference type="Proteomes" id="UP000186914"/>
    </source>
</evidence>
<keyword evidence="2" id="KW-1185">Reference proteome</keyword>
<protein>
    <submittedName>
        <fullName evidence="1">Uncharacterized protein</fullName>
    </submittedName>
</protein>